<gene>
    <name evidence="1" type="ORF">SAMN05216404_10793</name>
</gene>
<evidence type="ECO:0000313" key="1">
    <source>
        <dbReference type="EMBL" id="SEN80720.1"/>
    </source>
</evidence>
<sequence>MFSPTYVLIIKKRRSQIREARQLLALTQSRFGKLLQPRNARYAYGDNGQRNVAPARKTCSSPS</sequence>
<accession>A0A1H8JJ14</accession>
<dbReference type="EMBL" id="FOCT01000007">
    <property type="protein sequence ID" value="SEN80720.1"/>
    <property type="molecule type" value="Genomic_DNA"/>
</dbReference>
<organism evidence="1 2">
    <name type="scientific">Nitrosospira multiformis</name>
    <dbReference type="NCBI Taxonomy" id="1231"/>
    <lineage>
        <taxon>Bacteria</taxon>
        <taxon>Pseudomonadati</taxon>
        <taxon>Pseudomonadota</taxon>
        <taxon>Betaproteobacteria</taxon>
        <taxon>Nitrosomonadales</taxon>
        <taxon>Nitrosomonadaceae</taxon>
        <taxon>Nitrosospira</taxon>
    </lineage>
</organism>
<proteinExistence type="predicted"/>
<dbReference type="AlphaFoldDB" id="A0A1H8JJ14"/>
<protein>
    <submittedName>
        <fullName evidence="1">Uncharacterized protein</fullName>
    </submittedName>
</protein>
<evidence type="ECO:0000313" key="2">
    <source>
        <dbReference type="Proteomes" id="UP000183898"/>
    </source>
</evidence>
<dbReference type="Proteomes" id="UP000183898">
    <property type="component" value="Unassembled WGS sequence"/>
</dbReference>
<reference evidence="1 2" key="1">
    <citation type="submission" date="2016-10" db="EMBL/GenBank/DDBJ databases">
        <authorList>
            <person name="de Groot N.N."/>
        </authorList>
    </citation>
    <scope>NUCLEOTIDE SEQUENCE [LARGE SCALE GENOMIC DNA]</scope>
    <source>
        <strain evidence="1 2">Nl18</strain>
    </source>
</reference>
<name>A0A1H8JJ14_9PROT</name>